<dbReference type="InterPro" id="IPR053781">
    <property type="entry name" value="F-box_AtFBL13-like"/>
</dbReference>
<evidence type="ECO:0000313" key="2">
    <source>
        <dbReference type="EMBL" id="GMH24336.1"/>
    </source>
</evidence>
<dbReference type="InterPro" id="IPR055411">
    <property type="entry name" value="LRR_FXL15/At3g58940/PEG3-like"/>
</dbReference>
<dbReference type="InterPro" id="IPR055294">
    <property type="entry name" value="FBL60-like"/>
</dbReference>
<dbReference type="Pfam" id="PF24758">
    <property type="entry name" value="LRR_At5g56370"/>
    <property type="match status" value="1"/>
</dbReference>
<proteinExistence type="predicted"/>
<organism evidence="2 3">
    <name type="scientific">Nepenthes gracilis</name>
    <name type="common">Slender pitcher plant</name>
    <dbReference type="NCBI Taxonomy" id="150966"/>
    <lineage>
        <taxon>Eukaryota</taxon>
        <taxon>Viridiplantae</taxon>
        <taxon>Streptophyta</taxon>
        <taxon>Embryophyta</taxon>
        <taxon>Tracheophyta</taxon>
        <taxon>Spermatophyta</taxon>
        <taxon>Magnoliopsida</taxon>
        <taxon>eudicotyledons</taxon>
        <taxon>Gunneridae</taxon>
        <taxon>Pentapetalae</taxon>
        <taxon>Caryophyllales</taxon>
        <taxon>Nepenthaceae</taxon>
        <taxon>Nepenthes</taxon>
    </lineage>
</organism>
<dbReference type="Proteomes" id="UP001279734">
    <property type="component" value="Unassembled WGS sequence"/>
</dbReference>
<dbReference type="InterPro" id="IPR036047">
    <property type="entry name" value="F-box-like_dom_sf"/>
</dbReference>
<dbReference type="PANTHER" id="PTHR31293:SF12">
    <property type="entry name" value="RNI-LIKE SUPERFAMILY PROTEIN"/>
    <property type="match status" value="1"/>
</dbReference>
<dbReference type="Pfam" id="PF00646">
    <property type="entry name" value="F-box"/>
    <property type="match status" value="1"/>
</dbReference>
<dbReference type="SUPFAM" id="SSF81383">
    <property type="entry name" value="F-box domain"/>
    <property type="match status" value="1"/>
</dbReference>
<evidence type="ECO:0000259" key="1">
    <source>
        <dbReference type="PROSITE" id="PS50181"/>
    </source>
</evidence>
<dbReference type="Gene3D" id="3.80.10.10">
    <property type="entry name" value="Ribonuclease Inhibitor"/>
    <property type="match status" value="1"/>
</dbReference>
<reference evidence="2" key="1">
    <citation type="submission" date="2023-05" db="EMBL/GenBank/DDBJ databases">
        <title>Nepenthes gracilis genome sequencing.</title>
        <authorList>
            <person name="Fukushima K."/>
        </authorList>
    </citation>
    <scope>NUCLEOTIDE SEQUENCE</scope>
    <source>
        <strain evidence="2">SING2019-196</strain>
    </source>
</reference>
<dbReference type="EMBL" id="BSYO01000027">
    <property type="protein sequence ID" value="GMH24336.1"/>
    <property type="molecule type" value="Genomic_DNA"/>
</dbReference>
<dbReference type="PROSITE" id="PS50181">
    <property type="entry name" value="FBOX"/>
    <property type="match status" value="1"/>
</dbReference>
<dbReference type="CDD" id="cd22160">
    <property type="entry name" value="F-box_AtFBL13-like"/>
    <property type="match status" value="1"/>
</dbReference>
<dbReference type="SUPFAM" id="SSF52047">
    <property type="entry name" value="RNI-like"/>
    <property type="match status" value="1"/>
</dbReference>
<dbReference type="Gene3D" id="1.20.1280.50">
    <property type="match status" value="1"/>
</dbReference>
<sequence length="435" mass="49942">MDRLSNLPDEIVAHILSFLPIEEAVRTSILSSRWRYMFRLITSLCFDDSFIVYNSRDYEGQCLCFKEFVYRVMKLRMTSNIKKFSVKCRHRESYGGRHVHEWIRAAISRGVQEICLDFGHFIQDFLPRRLFNCQTLVVLQLSFWCRKVTLEISPSVSLPNVKVIHLRRIQLTDAINRLFSGCPSLEDLSLEGYRRTDSLVHTISIPPLKTLTLHGLDPASSSEETVEIKIDAPNLVYFKCTGDISESYSLKNSNALAEAVINASCLSKSHLLLALIRAVSNVKVMHLLGHSLKSLNHGDFNDDKLELPMFCNLSRLELDLGIDTWEYGGWELLPELLAAAPKLETLVFTKGLLDYCSRHEDGFPSLPVLPISSCLKVIEVNRFRGHRQEFYIAEYLLRNAKVLNQMILHKTQMTMEEGLHARLLTKKCVFKGFRR</sequence>
<accession>A0AAD3T9A8</accession>
<dbReference type="InterPro" id="IPR032675">
    <property type="entry name" value="LRR_dom_sf"/>
</dbReference>
<name>A0AAD3T9A8_NEPGR</name>
<dbReference type="InterPro" id="IPR006566">
    <property type="entry name" value="FBD"/>
</dbReference>
<comment type="caution">
    <text evidence="2">The sequence shown here is derived from an EMBL/GenBank/DDBJ whole genome shotgun (WGS) entry which is preliminary data.</text>
</comment>
<dbReference type="AlphaFoldDB" id="A0AAD3T9A8"/>
<dbReference type="InterPro" id="IPR001810">
    <property type="entry name" value="F-box_dom"/>
</dbReference>
<dbReference type="Pfam" id="PF08387">
    <property type="entry name" value="FBD"/>
    <property type="match status" value="1"/>
</dbReference>
<keyword evidence="3" id="KW-1185">Reference proteome</keyword>
<feature type="domain" description="F-box" evidence="1">
    <location>
        <begin position="1"/>
        <end position="53"/>
    </location>
</feature>
<gene>
    <name evidence="2" type="ORF">Nepgr_026179</name>
</gene>
<protein>
    <recommendedName>
        <fullName evidence="1">F-box domain-containing protein</fullName>
    </recommendedName>
</protein>
<dbReference type="SMART" id="SM00256">
    <property type="entry name" value="FBOX"/>
    <property type="match status" value="1"/>
</dbReference>
<dbReference type="PANTHER" id="PTHR31293">
    <property type="entry name" value="RNI-LIKE SUPERFAMILY PROTEIN"/>
    <property type="match status" value="1"/>
</dbReference>
<evidence type="ECO:0000313" key="3">
    <source>
        <dbReference type="Proteomes" id="UP001279734"/>
    </source>
</evidence>